<dbReference type="Pfam" id="PF04082">
    <property type="entry name" value="Fungal_trans"/>
    <property type="match status" value="1"/>
</dbReference>
<evidence type="ECO:0000256" key="2">
    <source>
        <dbReference type="ARBA" id="ARBA00022723"/>
    </source>
</evidence>
<dbReference type="CDD" id="cd00067">
    <property type="entry name" value="GAL4"/>
    <property type="match status" value="1"/>
</dbReference>
<feature type="compositionally biased region" description="Low complexity" evidence="4">
    <location>
        <begin position="690"/>
        <end position="702"/>
    </location>
</feature>
<keyword evidence="7" id="KW-1185">Reference proteome</keyword>
<evidence type="ECO:0000259" key="5">
    <source>
        <dbReference type="PROSITE" id="PS50048"/>
    </source>
</evidence>
<keyword evidence="3" id="KW-0539">Nucleus</keyword>
<feature type="region of interest" description="Disordered" evidence="4">
    <location>
        <begin position="94"/>
        <end position="115"/>
    </location>
</feature>
<organism evidence="6 7">
    <name type="scientific">Phialemonium thermophilum</name>
    <dbReference type="NCBI Taxonomy" id="223376"/>
    <lineage>
        <taxon>Eukaryota</taxon>
        <taxon>Fungi</taxon>
        <taxon>Dikarya</taxon>
        <taxon>Ascomycota</taxon>
        <taxon>Pezizomycotina</taxon>
        <taxon>Sordariomycetes</taxon>
        <taxon>Sordariomycetidae</taxon>
        <taxon>Cephalothecales</taxon>
        <taxon>Cephalothecaceae</taxon>
        <taxon>Phialemonium</taxon>
    </lineage>
</organism>
<dbReference type="CDD" id="cd12148">
    <property type="entry name" value="fungal_TF_MHR"/>
    <property type="match status" value="1"/>
</dbReference>
<feature type="region of interest" description="Disordered" evidence="4">
    <location>
        <begin position="651"/>
        <end position="752"/>
    </location>
</feature>
<evidence type="ECO:0000313" key="7">
    <source>
        <dbReference type="Proteomes" id="UP001586593"/>
    </source>
</evidence>
<feature type="domain" description="Zn(2)-C6 fungal-type" evidence="5">
    <location>
        <begin position="51"/>
        <end position="82"/>
    </location>
</feature>
<dbReference type="PANTHER" id="PTHR31001:SF87">
    <property type="entry name" value="COL-21"/>
    <property type="match status" value="1"/>
</dbReference>
<proteinExistence type="predicted"/>
<dbReference type="Gene3D" id="4.10.240.10">
    <property type="entry name" value="Zn(2)-C6 fungal-type DNA-binding domain"/>
    <property type="match status" value="1"/>
</dbReference>
<dbReference type="EMBL" id="JAZHXJ010000020">
    <property type="protein sequence ID" value="KAL1881989.1"/>
    <property type="molecule type" value="Genomic_DNA"/>
</dbReference>
<dbReference type="Proteomes" id="UP001586593">
    <property type="component" value="Unassembled WGS sequence"/>
</dbReference>
<feature type="compositionally biased region" description="Polar residues" evidence="4">
    <location>
        <begin position="703"/>
        <end position="714"/>
    </location>
</feature>
<dbReference type="PROSITE" id="PS50048">
    <property type="entry name" value="ZN2_CY6_FUNGAL_2"/>
    <property type="match status" value="1"/>
</dbReference>
<feature type="compositionally biased region" description="Gly residues" evidence="4">
    <location>
        <begin position="160"/>
        <end position="171"/>
    </location>
</feature>
<dbReference type="SMART" id="SM00906">
    <property type="entry name" value="Fungal_trans"/>
    <property type="match status" value="1"/>
</dbReference>
<sequence length="859" mass="94046">MPTAVEDGQPAAAPSVSPPGPEHSSQRSDGDAADSTTAKAPPRKRRRTVISCTECHRRKQKCDRQLPCYNCVLRNKQALCQYDMGAPTMKMQQQAYGSRNGGAGGSPSSLEEDEQLGSIPTKVADFGYSQTGASTLGFLRKIEGANPSEPLSRLARGDVAGNGGGGGGGGDNQPNMRDRYKSLIRQLPARTFVDRLVDVYFTRVNWQYFALDRDVFDHQLASWHALPFSLLTQGGPQALPPELRPFPALLFQVLAIALLQLPSEFEQTFESLKYAGSMTFEDLAMDYSESGVAILSLLGKRQMSLNTVLADFLRASFLKYGAMVTEAWHAIGVAIRDAQEIGLHRDSLDPKPASDDAEAVLENQWEIQRRRRLWMLLVSWDVHTGAVLGRPTTISLGITPPTLPVDTPTPKDRSRTPVLPRGPDDPPTPLTRSIWAYRIMSMLPEILDLEKDGPCPKDFSKVDSLHERLVGIEEQIPGYFRLENPDKRFDALPECFWLKYTRASLPQLWFFNLMALHRPYIFTRPKSRTAALKASLAMLNTQRLHFQSLEPSQYKTFSLFFGTFDAIVLVASIYILFPKEHRDLVHNAKQHFQWALERFQAMSTRNALARAALGVLQAIYIRLKRSLGCCVAPKQGQVSASVNPSSEALTGCTDSTTLVGDDPPIAAAQDDSPHQSRTGAFTESNGNSDTAGASTVGSVSSAFTPTVESNSSLDQQRYEQQQQQQQQQHQHTTSPLDTDFQPHDGGDGAADWLASLPPDFDWSAVQPIFATSDLIYNELVGVPDDSGGQASSSSMAPPTAAPAQLEQQPWGGGVAGTTSPGGVGFADGDAAGGSEQVWQFDGYFGNDSVWSLLNHYTPH</sequence>
<dbReference type="PANTHER" id="PTHR31001">
    <property type="entry name" value="UNCHARACTERIZED TRANSCRIPTIONAL REGULATORY PROTEIN"/>
    <property type="match status" value="1"/>
</dbReference>
<dbReference type="InterPro" id="IPR050613">
    <property type="entry name" value="Sec_Metabolite_Reg"/>
</dbReference>
<protein>
    <recommendedName>
        <fullName evidence="5">Zn(2)-C6 fungal-type domain-containing protein</fullName>
    </recommendedName>
</protein>
<gene>
    <name evidence="6" type="ORF">VTK73DRAFT_3318</name>
</gene>
<feature type="compositionally biased region" description="Low complexity" evidence="4">
    <location>
        <begin position="790"/>
        <end position="803"/>
    </location>
</feature>
<keyword evidence="2" id="KW-0479">Metal-binding</keyword>
<evidence type="ECO:0000256" key="3">
    <source>
        <dbReference type="ARBA" id="ARBA00023242"/>
    </source>
</evidence>
<dbReference type="SMART" id="SM00066">
    <property type="entry name" value="GAL4"/>
    <property type="match status" value="1"/>
</dbReference>
<feature type="region of interest" description="Disordered" evidence="4">
    <location>
        <begin position="398"/>
        <end position="429"/>
    </location>
</feature>
<evidence type="ECO:0000256" key="1">
    <source>
        <dbReference type="ARBA" id="ARBA00004123"/>
    </source>
</evidence>
<comment type="subcellular location">
    <subcellularLocation>
        <location evidence="1">Nucleus</location>
    </subcellularLocation>
</comment>
<dbReference type="InterPro" id="IPR036864">
    <property type="entry name" value="Zn2-C6_fun-type_DNA-bd_sf"/>
</dbReference>
<feature type="compositionally biased region" description="Polar residues" evidence="4">
    <location>
        <begin position="675"/>
        <end position="689"/>
    </location>
</feature>
<dbReference type="PROSITE" id="PS00463">
    <property type="entry name" value="ZN2_CY6_FUNGAL_1"/>
    <property type="match status" value="1"/>
</dbReference>
<reference evidence="6 7" key="1">
    <citation type="journal article" date="2024" name="Commun. Biol.">
        <title>Comparative genomic analysis of thermophilic fungi reveals convergent evolutionary adaptations and gene losses.</title>
        <authorList>
            <person name="Steindorff A.S."/>
            <person name="Aguilar-Pontes M.V."/>
            <person name="Robinson A.J."/>
            <person name="Andreopoulos B."/>
            <person name="LaButti K."/>
            <person name="Kuo A."/>
            <person name="Mondo S."/>
            <person name="Riley R."/>
            <person name="Otillar R."/>
            <person name="Haridas S."/>
            <person name="Lipzen A."/>
            <person name="Grimwood J."/>
            <person name="Schmutz J."/>
            <person name="Clum A."/>
            <person name="Reid I.D."/>
            <person name="Moisan M.C."/>
            <person name="Butler G."/>
            <person name="Nguyen T.T.M."/>
            <person name="Dewar K."/>
            <person name="Conant G."/>
            <person name="Drula E."/>
            <person name="Henrissat B."/>
            <person name="Hansel C."/>
            <person name="Singer S."/>
            <person name="Hutchinson M.I."/>
            <person name="de Vries R.P."/>
            <person name="Natvig D.O."/>
            <person name="Powell A.J."/>
            <person name="Tsang A."/>
            <person name="Grigoriev I.V."/>
        </authorList>
    </citation>
    <scope>NUCLEOTIDE SEQUENCE [LARGE SCALE GENOMIC DNA]</scope>
    <source>
        <strain evidence="6 7">ATCC 24622</strain>
    </source>
</reference>
<evidence type="ECO:0000256" key="4">
    <source>
        <dbReference type="SAM" id="MobiDB-lite"/>
    </source>
</evidence>
<feature type="region of interest" description="Disordered" evidence="4">
    <location>
        <begin position="785"/>
        <end position="817"/>
    </location>
</feature>
<dbReference type="SUPFAM" id="SSF57701">
    <property type="entry name" value="Zn2/Cys6 DNA-binding domain"/>
    <property type="match status" value="1"/>
</dbReference>
<accession>A0ABR3Y2L0</accession>
<dbReference type="InterPro" id="IPR001138">
    <property type="entry name" value="Zn2Cys6_DnaBD"/>
</dbReference>
<comment type="caution">
    <text evidence="6">The sequence shown here is derived from an EMBL/GenBank/DDBJ whole genome shotgun (WGS) entry which is preliminary data.</text>
</comment>
<evidence type="ECO:0000313" key="6">
    <source>
        <dbReference type="EMBL" id="KAL1881989.1"/>
    </source>
</evidence>
<feature type="compositionally biased region" description="Low complexity" evidence="4">
    <location>
        <begin position="718"/>
        <end position="730"/>
    </location>
</feature>
<dbReference type="InterPro" id="IPR007219">
    <property type="entry name" value="XnlR_reg_dom"/>
</dbReference>
<feature type="region of interest" description="Disordered" evidence="4">
    <location>
        <begin position="149"/>
        <end position="177"/>
    </location>
</feature>
<name>A0ABR3Y2L0_9PEZI</name>
<dbReference type="Pfam" id="PF00172">
    <property type="entry name" value="Zn_clus"/>
    <property type="match status" value="1"/>
</dbReference>
<feature type="region of interest" description="Disordered" evidence="4">
    <location>
        <begin position="1"/>
        <end position="48"/>
    </location>
</feature>